<comment type="similarity">
    <text evidence="1">Belongs to the 3-hydroxyacyl-CoA dehydrogenase family.</text>
</comment>
<accession>A0A7V2EFX3</accession>
<dbReference type="GO" id="GO:0016616">
    <property type="term" value="F:oxidoreductase activity, acting on the CH-OH group of donors, NAD or NADP as acceptor"/>
    <property type="evidence" value="ECO:0007669"/>
    <property type="project" value="InterPro"/>
</dbReference>
<dbReference type="RefSeq" id="WP_081800011.1">
    <property type="nucleotide sequence ID" value="NZ_JMFG01000018.1"/>
</dbReference>
<organism evidence="6">
    <name type="scientific">Thermoanaerobaculum aquaticum</name>
    <dbReference type="NCBI Taxonomy" id="1312852"/>
    <lineage>
        <taxon>Bacteria</taxon>
        <taxon>Pseudomonadati</taxon>
        <taxon>Acidobacteriota</taxon>
        <taxon>Thermoanaerobaculia</taxon>
        <taxon>Thermoanaerobaculales</taxon>
        <taxon>Thermoanaerobaculaceae</taxon>
        <taxon>Thermoanaerobaculum</taxon>
    </lineage>
</organism>
<evidence type="ECO:0000313" key="6">
    <source>
        <dbReference type="EMBL" id="HEQ88851.1"/>
    </source>
</evidence>
<dbReference type="SUPFAM" id="SSF51735">
    <property type="entry name" value="NAD(P)-binding Rossmann-fold domains"/>
    <property type="match status" value="1"/>
</dbReference>
<dbReference type="EMBL" id="DSHW01000416">
    <property type="protein sequence ID" value="HEQ88851.1"/>
    <property type="molecule type" value="Genomic_DNA"/>
</dbReference>
<evidence type="ECO:0000256" key="3">
    <source>
        <dbReference type="PIRSR" id="PIRSR000105-1"/>
    </source>
</evidence>
<dbReference type="InterPro" id="IPR022694">
    <property type="entry name" value="3-OHacyl-CoA_DH"/>
</dbReference>
<feature type="site" description="Important for catalytic activity" evidence="3">
    <location>
        <position position="143"/>
    </location>
</feature>
<dbReference type="GO" id="GO:0006631">
    <property type="term" value="P:fatty acid metabolic process"/>
    <property type="evidence" value="ECO:0007669"/>
    <property type="project" value="InterPro"/>
</dbReference>
<reference evidence="6" key="1">
    <citation type="journal article" date="2020" name="mSystems">
        <title>Genome- and Community-Level Interaction Insights into Carbon Utilization and Element Cycling Functions of Hydrothermarchaeota in Hydrothermal Sediment.</title>
        <authorList>
            <person name="Zhou Z."/>
            <person name="Liu Y."/>
            <person name="Xu W."/>
            <person name="Pan J."/>
            <person name="Luo Z.H."/>
            <person name="Li M."/>
        </authorList>
    </citation>
    <scope>NUCLEOTIDE SEQUENCE [LARGE SCALE GENOMIC DNA]</scope>
    <source>
        <strain evidence="6">SpSt-186</strain>
    </source>
</reference>
<dbReference type="InterPro" id="IPR013328">
    <property type="entry name" value="6PGD_dom2"/>
</dbReference>
<evidence type="ECO:0000259" key="5">
    <source>
        <dbReference type="Pfam" id="PF02737"/>
    </source>
</evidence>
<dbReference type="OrthoDB" id="9771883at2"/>
<dbReference type="SUPFAM" id="SSF48179">
    <property type="entry name" value="6-phosphogluconate dehydrogenase C-terminal domain-like"/>
    <property type="match status" value="1"/>
</dbReference>
<evidence type="ECO:0000256" key="1">
    <source>
        <dbReference type="ARBA" id="ARBA00009463"/>
    </source>
</evidence>
<dbReference type="PIRSF" id="PIRSF000105">
    <property type="entry name" value="HCDH"/>
    <property type="match status" value="1"/>
</dbReference>
<dbReference type="InterPro" id="IPR006108">
    <property type="entry name" value="3HC_DH_C"/>
</dbReference>
<evidence type="ECO:0000256" key="2">
    <source>
        <dbReference type="ARBA" id="ARBA00023002"/>
    </source>
</evidence>
<dbReference type="Gene3D" id="1.10.1040.10">
    <property type="entry name" value="N-(1-d-carboxylethyl)-l-norvaline Dehydrogenase, domain 2"/>
    <property type="match status" value="1"/>
</dbReference>
<dbReference type="PROSITE" id="PS00067">
    <property type="entry name" value="3HCDH"/>
    <property type="match status" value="1"/>
</dbReference>
<dbReference type="PANTHER" id="PTHR48075">
    <property type="entry name" value="3-HYDROXYACYL-COA DEHYDROGENASE FAMILY PROTEIN"/>
    <property type="match status" value="1"/>
</dbReference>
<dbReference type="InterPro" id="IPR008927">
    <property type="entry name" value="6-PGluconate_DH-like_C_sf"/>
</dbReference>
<dbReference type="AlphaFoldDB" id="A0A7V2EFX3"/>
<dbReference type="Pfam" id="PF02737">
    <property type="entry name" value="3HCDH_N"/>
    <property type="match status" value="1"/>
</dbReference>
<gene>
    <name evidence="6" type="ORF">ENP06_05505</name>
</gene>
<comment type="caution">
    <text evidence="6">The sequence shown here is derived from an EMBL/GenBank/DDBJ whole genome shotgun (WGS) entry which is preliminary data.</text>
</comment>
<keyword evidence="2" id="KW-0560">Oxidoreductase</keyword>
<dbReference type="FunFam" id="3.40.50.720:FF:000009">
    <property type="entry name" value="Fatty oxidation complex, alpha subunit"/>
    <property type="match status" value="1"/>
</dbReference>
<proteinExistence type="inferred from homology"/>
<dbReference type="GO" id="GO:0070403">
    <property type="term" value="F:NAD+ binding"/>
    <property type="evidence" value="ECO:0007669"/>
    <property type="project" value="InterPro"/>
</dbReference>
<dbReference type="PANTHER" id="PTHR48075:SF5">
    <property type="entry name" value="3-HYDROXYBUTYRYL-COA DEHYDROGENASE"/>
    <property type="match status" value="1"/>
</dbReference>
<dbReference type="InterPro" id="IPR036291">
    <property type="entry name" value="NAD(P)-bd_dom_sf"/>
</dbReference>
<protein>
    <submittedName>
        <fullName evidence="6">3-hydroxybutyryl-CoA dehydrogenase</fullName>
    </submittedName>
</protein>
<dbReference type="Pfam" id="PF00725">
    <property type="entry name" value="3HCDH"/>
    <property type="match status" value="1"/>
</dbReference>
<evidence type="ECO:0000259" key="4">
    <source>
        <dbReference type="Pfam" id="PF00725"/>
    </source>
</evidence>
<dbReference type="InterPro" id="IPR006176">
    <property type="entry name" value="3-OHacyl-CoA_DH_NAD-bd"/>
</dbReference>
<sequence>MGTPELHQVAVIGGGIMGRSIATKVSQAGLSVLLKEINPERAEVVRKMLDEALQHQVERWTLTGAEKRAILSRITFTASYDGIDACQLAIETIHEDFQDKKNLLSELDQLLAPHVPIVVNTSTLSITELASGLKYPERVLGMHFLYPVPTTRVVEVVRGQVTSNEAFEVARHFARVLGKVPIEVFESPGFVTTRIVLALVNEAMYVVMEGVASAAEVDLAMKLGYDFRMGPLEWADRVGLHKILNWLQHLFEETGDPKFRPCPLLRKLVRAGHTGARAGKGFFSYDENRNRTDRLPDDVPQLA</sequence>
<name>A0A7V2EFX3_9BACT</name>
<dbReference type="Gene3D" id="3.40.50.720">
    <property type="entry name" value="NAD(P)-binding Rossmann-like Domain"/>
    <property type="match status" value="1"/>
</dbReference>
<dbReference type="InterPro" id="IPR006180">
    <property type="entry name" value="3-OHacyl-CoA_DH_CS"/>
</dbReference>
<feature type="domain" description="3-hydroxyacyl-CoA dehydrogenase NAD binding" evidence="5">
    <location>
        <begin position="8"/>
        <end position="184"/>
    </location>
</feature>
<feature type="domain" description="3-hydroxyacyl-CoA dehydrogenase C-terminal" evidence="4">
    <location>
        <begin position="189"/>
        <end position="285"/>
    </location>
</feature>